<evidence type="ECO:0008006" key="6">
    <source>
        <dbReference type="Google" id="ProtNLM"/>
    </source>
</evidence>
<organism evidence="4 5">
    <name type="scientific">Edhazardia aedis (strain USNM 41457)</name>
    <name type="common">Microsporidian parasite</name>
    <dbReference type="NCBI Taxonomy" id="1003232"/>
    <lineage>
        <taxon>Eukaryota</taxon>
        <taxon>Fungi</taxon>
        <taxon>Fungi incertae sedis</taxon>
        <taxon>Microsporidia</taxon>
        <taxon>Edhazardia</taxon>
    </lineage>
</organism>
<keyword evidence="3" id="KW-0647">Proteasome</keyword>
<evidence type="ECO:0000256" key="3">
    <source>
        <dbReference type="ARBA" id="ARBA00022942"/>
    </source>
</evidence>
<dbReference type="GO" id="GO:0005634">
    <property type="term" value="C:nucleus"/>
    <property type="evidence" value="ECO:0007669"/>
    <property type="project" value="UniProtKB-SubCell"/>
</dbReference>
<keyword evidence="2" id="KW-0963">Cytoplasm</keyword>
<evidence type="ECO:0000256" key="2">
    <source>
        <dbReference type="ARBA" id="ARBA00022490"/>
    </source>
</evidence>
<comment type="subcellular location">
    <subcellularLocation>
        <location evidence="1">Nucleus</location>
    </subcellularLocation>
</comment>
<dbReference type="Gene3D" id="3.60.20.10">
    <property type="entry name" value="Glutamine Phosphoribosylpyrophosphate, subunit 1, domain 1"/>
    <property type="match status" value="1"/>
</dbReference>
<evidence type="ECO:0000313" key="5">
    <source>
        <dbReference type="Proteomes" id="UP000003163"/>
    </source>
</evidence>
<dbReference type="GO" id="GO:0019774">
    <property type="term" value="C:proteasome core complex, beta-subunit complex"/>
    <property type="evidence" value="ECO:0007669"/>
    <property type="project" value="EnsemblFungi"/>
</dbReference>
<dbReference type="GO" id="GO:0005737">
    <property type="term" value="C:cytoplasm"/>
    <property type="evidence" value="ECO:0007669"/>
    <property type="project" value="TreeGrafter"/>
</dbReference>
<name>J8ZPV7_EDHAE</name>
<reference evidence="5" key="2">
    <citation type="submission" date="2015-07" db="EMBL/GenBank/DDBJ databases">
        <title>Contrasting host-pathogen interactions and genome evolution in two generalist and specialist microsporidian pathogens of mosquitoes.</title>
        <authorList>
            <consortium name="The Broad Institute Genomics Platform"/>
            <consortium name="The Broad Institute Genome Sequencing Center for Infectious Disease"/>
            <person name="Cuomo C.A."/>
            <person name="Sanscrainte N.D."/>
            <person name="Goldberg J.M."/>
            <person name="Heiman D."/>
            <person name="Young S."/>
            <person name="Zeng Q."/>
            <person name="Becnel J.J."/>
            <person name="Birren B.W."/>
        </authorList>
    </citation>
    <scope>NUCLEOTIDE SEQUENCE [LARGE SCALE GENOMIC DNA]</scope>
    <source>
        <strain evidence="5">USNM 41457</strain>
    </source>
</reference>
<dbReference type="InterPro" id="IPR023333">
    <property type="entry name" value="Proteasome_suB-type"/>
</dbReference>
<dbReference type="GO" id="GO:0010499">
    <property type="term" value="P:proteasomal ubiquitin-independent protein catabolic process"/>
    <property type="evidence" value="ECO:0007669"/>
    <property type="project" value="EnsemblFungi"/>
</dbReference>
<keyword evidence="5" id="KW-1185">Reference proteome</keyword>
<reference evidence="4 5" key="1">
    <citation type="submission" date="2011-08" db="EMBL/GenBank/DDBJ databases">
        <authorList>
            <person name="Liu Z.J."/>
            <person name="Shi F.L."/>
            <person name="Lu J.Q."/>
            <person name="Li M."/>
            <person name="Wang Z.L."/>
        </authorList>
    </citation>
    <scope>NUCLEOTIDE SEQUENCE [LARGE SCALE GENOMIC DNA]</scope>
    <source>
        <strain evidence="4 5">USNM 41457</strain>
    </source>
</reference>
<dbReference type="STRING" id="1003232.J8ZPV7"/>
<dbReference type="FunCoup" id="J8ZPV7">
    <property type="interactions" value="247"/>
</dbReference>
<dbReference type="Pfam" id="PF00227">
    <property type="entry name" value="Proteasome"/>
    <property type="match status" value="1"/>
</dbReference>
<dbReference type="InParanoid" id="J8ZPV7"/>
<dbReference type="EMBL" id="AFBI03000118">
    <property type="protein sequence ID" value="EJW01728.1"/>
    <property type="molecule type" value="Genomic_DNA"/>
</dbReference>
<dbReference type="OrthoDB" id="268479at2759"/>
<dbReference type="PANTHER" id="PTHR32194">
    <property type="entry name" value="METALLOPROTEASE TLDD"/>
    <property type="match status" value="1"/>
</dbReference>
<gene>
    <name evidence="4" type="ORF">EDEG_03753</name>
</gene>
<dbReference type="GO" id="GO:0043161">
    <property type="term" value="P:proteasome-mediated ubiquitin-dependent protein catabolic process"/>
    <property type="evidence" value="ECO:0007669"/>
    <property type="project" value="EnsemblFungi"/>
</dbReference>
<protein>
    <recommendedName>
        <fullName evidence="6">Proteasome subunit beta</fullName>
    </recommendedName>
</protein>
<dbReference type="PANTHER" id="PTHR32194:SF2">
    <property type="entry name" value="PROTEASOME SUBUNIT BETA TYPE-1"/>
    <property type="match status" value="1"/>
</dbReference>
<accession>J8ZPV7</accession>
<evidence type="ECO:0000313" key="4">
    <source>
        <dbReference type="EMBL" id="EJW01728.1"/>
    </source>
</evidence>
<dbReference type="InterPro" id="IPR001353">
    <property type="entry name" value="Proteasome_sua/b"/>
</dbReference>
<dbReference type="InterPro" id="IPR029055">
    <property type="entry name" value="Ntn_hydrolases_N"/>
</dbReference>
<dbReference type="VEuPathDB" id="MicrosporidiaDB:EDEG_03753"/>
<dbReference type="HOGENOM" id="CLU_035750_1_1_1"/>
<dbReference type="AlphaFoldDB" id="J8ZPV7"/>
<evidence type="ECO:0000256" key="1">
    <source>
        <dbReference type="ARBA" id="ARBA00004123"/>
    </source>
</evidence>
<comment type="caution">
    <text evidence="4">The sequence shown here is derived from an EMBL/GenBank/DDBJ whole genome shotgun (WGS) entry which is preliminary data.</text>
</comment>
<sequence length="225" mass="26026">MISEETIQHQGRRFDPYEFNAGTSLAINMNDYLILATDTRHSSEMGINTRNISKIYFLDDLYLIVTGFYADGYEVYINLLYQLIEYESKNNKKMGIRSAAHLLHNLLYRKRFFPYYSYCILGGFDKKSQKFLLFSFDVVGSYGETVCRVDGSGTTMIQPLLDSRISKLNWENNDTKVTDCKEVCELVKIAFKSAAERDVKTGDYLDLVVVKKDGIERTLHKLRHD</sequence>
<dbReference type="Proteomes" id="UP000003163">
    <property type="component" value="Unassembled WGS sequence"/>
</dbReference>
<proteinExistence type="predicted"/>
<dbReference type="OMA" id="CSGCWCD"/>
<dbReference type="SUPFAM" id="SSF56235">
    <property type="entry name" value="N-terminal nucleophile aminohydrolases (Ntn hydrolases)"/>
    <property type="match status" value="1"/>
</dbReference>